<keyword evidence="4" id="KW-0645">Protease</keyword>
<dbReference type="Gene3D" id="3.40.390.10">
    <property type="entry name" value="Collagenase (Catalytic Domain)"/>
    <property type="match status" value="1"/>
</dbReference>
<dbReference type="GO" id="GO:0008237">
    <property type="term" value="F:metallopeptidase activity"/>
    <property type="evidence" value="ECO:0007669"/>
    <property type="project" value="UniProtKB-KW"/>
</dbReference>
<reference evidence="5" key="1">
    <citation type="journal article" date="2019" name="Int. J. Syst. Evol. Microbiol.">
        <title>The Global Catalogue of Microorganisms (GCM) 10K type strain sequencing project: providing services to taxonomists for standard genome sequencing and annotation.</title>
        <authorList>
            <consortium name="The Broad Institute Genomics Platform"/>
            <consortium name="The Broad Institute Genome Sequencing Center for Infectious Disease"/>
            <person name="Wu L."/>
            <person name="Ma J."/>
        </authorList>
    </citation>
    <scope>NUCLEOTIDE SEQUENCE [LARGE SCALE GENOMIC DNA]</scope>
    <source>
        <strain evidence="5">KCTC 42217</strain>
    </source>
</reference>
<dbReference type="RefSeq" id="WP_255903396.1">
    <property type="nucleotide sequence ID" value="NZ_JAFMZO010000003.1"/>
</dbReference>
<sequence length="859" mass="96079">MQKLLLAGLLLIGTLAGVDANAQKKNKGKKNANIAAKPTSPEPPKEKKPTLAEKVKSSKKLKGLFTIYQDTITGSVQLYVKKNQLGKEFVYQSFSISGPTSLYLNQSMHRATSVFKIVKAFDKLEFQEVNTNFYYDKANAVSKTAGVDVPEAVVLSEKYTVEDSVGYLVNADALFISDKLDPVKPLAPIGAPPTAFFNLGSFNSAKSKYHKVKSFPDNIDVQVDLAYDNPAPYNGGGNDITDARYIRVRMQHSFIEVPQNNFQPRLDDPRIGYFTQEINNLTSIDPVNYRDMINRWHLVKKDPNAALSEPVEPIVWWIENTTPVEFRQTVKEAGEKWNEAFEKAGFKNAVVMKIMPDTVDWDPSDIRYNVIRWVSSAHPQYGAIGPSFVNPRTGQILGSDITVEWYSGSATPIMDELYRSPAPQPLVFPGMKHQEITCTMAHELKAQYSAGLTALQASQATDADIKEMHKQFLYYLILHEMGHTLGLNHNMKSSQMLKLSEVHNTAITRKKGLTGSVMDYPAINISVDRRKQGDYYTTRPGPYDIWAIQFGYTPVSAAEEDMFRKKLLSRSTEPDLAFGNDADDMRSPGKAIDPRVNVNDMSSDAIGYAVERLTLVNNIIPNLKDKYSKEGRGYAELRARYNSLLGQRSSMINVVSRYVGGVYVDRSFVGQNSPNKPFTPVPLATQKRAMQVLTNKVFAPDAFKADNYLLPYLQSQRRGFNFFSGTEDPKLSSMYNNLGTSALAHILHPTTTQRITDSRMYGNQYSLADVMNDLSKGIFDADLRGNVNTYRQYLQTAFVKQLSQLADVKSPTDDVSKAASRYTLKKLKTKMSGAVAGNEETKAHRNNLVYLINQALVVK</sequence>
<dbReference type="InterPro" id="IPR033413">
    <property type="entry name" value="DUF5117"/>
</dbReference>
<accession>A0ABW4ZKK0</accession>
<comment type="caution">
    <text evidence="4">The sequence shown here is derived from an EMBL/GenBank/DDBJ whole genome shotgun (WGS) entry which is preliminary data.</text>
</comment>
<dbReference type="InterPro" id="IPR024079">
    <property type="entry name" value="MetalloPept_cat_dom_sf"/>
</dbReference>
<evidence type="ECO:0000313" key="4">
    <source>
        <dbReference type="EMBL" id="MFD2162548.1"/>
    </source>
</evidence>
<dbReference type="Proteomes" id="UP001597387">
    <property type="component" value="Unassembled WGS sequence"/>
</dbReference>
<evidence type="ECO:0000256" key="1">
    <source>
        <dbReference type="SAM" id="MobiDB-lite"/>
    </source>
</evidence>
<feature type="domain" description="EcxA zinc-binding" evidence="2">
    <location>
        <begin position="466"/>
        <end position="781"/>
    </location>
</feature>
<evidence type="ECO:0000259" key="3">
    <source>
        <dbReference type="Pfam" id="PF17148"/>
    </source>
</evidence>
<protein>
    <submittedName>
        <fullName evidence="4">Zinc-dependent metalloprotease</fullName>
    </submittedName>
</protein>
<dbReference type="PANTHER" id="PTHR38478">
    <property type="entry name" value="PEPTIDASE M1A AND M12B"/>
    <property type="match status" value="1"/>
</dbReference>
<evidence type="ECO:0000313" key="5">
    <source>
        <dbReference type="Proteomes" id="UP001597387"/>
    </source>
</evidence>
<feature type="compositionally biased region" description="Basic and acidic residues" evidence="1">
    <location>
        <begin position="43"/>
        <end position="53"/>
    </location>
</feature>
<keyword evidence="4" id="KW-0482">Metalloprotease</keyword>
<feature type="region of interest" description="Disordered" evidence="1">
    <location>
        <begin position="23"/>
        <end position="53"/>
    </location>
</feature>
<dbReference type="Pfam" id="PF16313">
    <property type="entry name" value="DUF4953"/>
    <property type="match status" value="1"/>
</dbReference>
<feature type="domain" description="DUF5117" evidence="3">
    <location>
        <begin position="162"/>
        <end position="301"/>
    </location>
</feature>
<gene>
    <name evidence="4" type="ORF">ACFSJU_09090</name>
</gene>
<dbReference type="EMBL" id="JBHUHZ010000001">
    <property type="protein sequence ID" value="MFD2162548.1"/>
    <property type="molecule type" value="Genomic_DNA"/>
</dbReference>
<dbReference type="InterPro" id="IPR034032">
    <property type="entry name" value="Zn_MMP-like_bac"/>
</dbReference>
<dbReference type="SUPFAM" id="SSF55486">
    <property type="entry name" value="Metalloproteases ('zincins'), catalytic domain"/>
    <property type="match status" value="1"/>
</dbReference>
<dbReference type="CDD" id="cd04276">
    <property type="entry name" value="ZnMc_MMP_like_2"/>
    <property type="match status" value="1"/>
</dbReference>
<organism evidence="4 5">
    <name type="scientific">Paradesertivirga mongoliensis</name>
    <dbReference type="NCBI Taxonomy" id="2100740"/>
    <lineage>
        <taxon>Bacteria</taxon>
        <taxon>Pseudomonadati</taxon>
        <taxon>Bacteroidota</taxon>
        <taxon>Sphingobacteriia</taxon>
        <taxon>Sphingobacteriales</taxon>
        <taxon>Sphingobacteriaceae</taxon>
        <taxon>Paradesertivirga</taxon>
    </lineage>
</organism>
<dbReference type="PANTHER" id="PTHR38478:SF1">
    <property type="entry name" value="ZINC DEPENDENT METALLOPROTEASE DOMAIN LIPOPROTEIN"/>
    <property type="match status" value="1"/>
</dbReference>
<keyword evidence="5" id="KW-1185">Reference proteome</keyword>
<dbReference type="Pfam" id="PF17148">
    <property type="entry name" value="DUF5117"/>
    <property type="match status" value="1"/>
</dbReference>
<keyword evidence="4" id="KW-0378">Hydrolase</keyword>
<evidence type="ECO:0000259" key="2">
    <source>
        <dbReference type="Pfam" id="PF16313"/>
    </source>
</evidence>
<name>A0ABW4ZKK0_9SPHI</name>
<dbReference type="InterPro" id="IPR032534">
    <property type="entry name" value="EcxA_zinc-bd"/>
</dbReference>
<proteinExistence type="predicted"/>